<dbReference type="Proteomes" id="UP000488936">
    <property type="component" value="Unassembled WGS sequence"/>
</dbReference>
<dbReference type="Gene3D" id="3.30.70.1070">
    <property type="entry name" value="Sporulation related repeat"/>
    <property type="match status" value="1"/>
</dbReference>
<dbReference type="InterPro" id="IPR041268">
    <property type="entry name" value="HU-CCDC81_bac_2"/>
</dbReference>
<organism evidence="2 3">
    <name type="scientific">Myroides pelagicus</name>
    <dbReference type="NCBI Taxonomy" id="270914"/>
    <lineage>
        <taxon>Bacteria</taxon>
        <taxon>Pseudomonadati</taxon>
        <taxon>Bacteroidota</taxon>
        <taxon>Flavobacteriia</taxon>
        <taxon>Flavobacteriales</taxon>
        <taxon>Flavobacteriaceae</taxon>
        <taxon>Myroides</taxon>
    </lineage>
</organism>
<dbReference type="AlphaFoldDB" id="A0A7K1GIW5"/>
<dbReference type="Pfam" id="PF18175">
    <property type="entry name" value="HU-CCDC81_bac_2"/>
    <property type="match status" value="1"/>
</dbReference>
<reference evidence="2 3" key="1">
    <citation type="journal article" date="2006" name="Int. J. Syst. Evol. Microbiol.">
        <title>Myroides pelagicus sp. nov., isolated from seawater in Thailand.</title>
        <authorList>
            <person name="Yoon J."/>
            <person name="Maneerat S."/>
            <person name="Kawai F."/>
            <person name="Yokota A."/>
        </authorList>
    </citation>
    <scope>NUCLEOTIDE SEQUENCE [LARGE SCALE GENOMIC DNA]</scope>
    <source>
        <strain evidence="2 3">SM1T</strain>
    </source>
</reference>
<proteinExistence type="predicted"/>
<dbReference type="OrthoDB" id="653949at2"/>
<evidence type="ECO:0000313" key="2">
    <source>
        <dbReference type="EMBL" id="MTH28831.1"/>
    </source>
</evidence>
<dbReference type="PROSITE" id="PS51724">
    <property type="entry name" value="SPOR"/>
    <property type="match status" value="1"/>
</dbReference>
<dbReference type="InterPro" id="IPR007730">
    <property type="entry name" value="SPOR-like_dom"/>
</dbReference>
<dbReference type="GO" id="GO:0042834">
    <property type="term" value="F:peptidoglycan binding"/>
    <property type="evidence" value="ECO:0007669"/>
    <property type="project" value="InterPro"/>
</dbReference>
<dbReference type="Pfam" id="PF18174">
    <property type="entry name" value="HU-CCDC81_bac_1"/>
    <property type="match status" value="1"/>
</dbReference>
<name>A0A7K1GIW5_9FLAO</name>
<accession>A0A7K1GIW5</accession>
<dbReference type="EMBL" id="WMJY01000004">
    <property type="protein sequence ID" value="MTH28831.1"/>
    <property type="molecule type" value="Genomic_DNA"/>
</dbReference>
<protein>
    <submittedName>
        <fullName evidence="2">SPOR domain-containing protein</fullName>
    </submittedName>
</protein>
<gene>
    <name evidence="2" type="ORF">GJV77_02690</name>
</gene>
<dbReference type="SUPFAM" id="SSF110997">
    <property type="entry name" value="Sporulation related repeat"/>
    <property type="match status" value="1"/>
</dbReference>
<dbReference type="InterPro" id="IPR040495">
    <property type="entry name" value="HU-CCDC81_bac_1"/>
</dbReference>
<comment type="caution">
    <text evidence="2">The sequence shown here is derived from an EMBL/GenBank/DDBJ whole genome shotgun (WGS) entry which is preliminary data.</text>
</comment>
<feature type="domain" description="SPOR" evidence="1">
    <location>
        <begin position="230"/>
        <end position="308"/>
    </location>
</feature>
<dbReference type="Pfam" id="PF05036">
    <property type="entry name" value="SPOR"/>
    <property type="match status" value="1"/>
</dbReference>
<sequence>MNIQAYISTLLYRYQCVIIPGFGAFLTEMRSSYFDKESNSFYPPSKKLSFNASITNNDGLLANYIMRVEKIGYEDALQAIRNLVNKWNKQLETEEALILDGIGTFTTNQENKITFEPVASDLLLKTAFGLTPLNAAVIDRQAPQTVEKQIVPIQRRRPVYNFFKYAATITIIAGIGSLLYNEYDNYLEAQAVQIEKNVQTQVQSKIQQATFVMEPSATTISLPVKNEIEEIVNTPYYIIASAYRSENSAQSVAQKLKEKGYTNAQALKRTKYGMYPVAYGGYATQVEAQKELRKIHQTLNTDAWILVQ</sequence>
<dbReference type="RefSeq" id="WP_155034817.1">
    <property type="nucleotide sequence ID" value="NZ_JAYMMG010000009.1"/>
</dbReference>
<keyword evidence="3" id="KW-1185">Reference proteome</keyword>
<evidence type="ECO:0000259" key="1">
    <source>
        <dbReference type="PROSITE" id="PS51724"/>
    </source>
</evidence>
<dbReference type="InterPro" id="IPR036680">
    <property type="entry name" value="SPOR-like_sf"/>
</dbReference>
<evidence type="ECO:0000313" key="3">
    <source>
        <dbReference type="Proteomes" id="UP000488936"/>
    </source>
</evidence>